<keyword evidence="1" id="KW-0175">Coiled coil</keyword>
<feature type="region of interest" description="Disordered" evidence="2">
    <location>
        <begin position="281"/>
        <end position="303"/>
    </location>
</feature>
<comment type="caution">
    <text evidence="4">The sequence shown here is derived from an EMBL/GenBank/DDBJ whole genome shotgun (WGS) entry which is preliminary data.</text>
</comment>
<organism evidence="4 5">
    <name type="scientific">Phytophthora fragariae</name>
    <dbReference type="NCBI Taxonomy" id="53985"/>
    <lineage>
        <taxon>Eukaryota</taxon>
        <taxon>Sar</taxon>
        <taxon>Stramenopiles</taxon>
        <taxon>Oomycota</taxon>
        <taxon>Peronosporomycetes</taxon>
        <taxon>Peronosporales</taxon>
        <taxon>Peronosporaceae</taxon>
        <taxon>Phytophthora</taxon>
    </lineage>
</organism>
<dbReference type="Pfam" id="PF14303">
    <property type="entry name" value="NAM-associated"/>
    <property type="match status" value="1"/>
</dbReference>
<sequence length="303" mass="33933">MLALLIKKAFEAMSRWKGKNFTEEEEALLCRTYLRIGKDPTTGTSQSSATFWEKLTRHFNEHQLAGCDIRPLRSLESKWSTIQHDVSKFCGCMATVQDLDRSGTNFDDDIDSALQLYQSTHTTKGAKDNKPFRFLHCWRVLSVEPKWKTYRASNRATRAPQNQLPPPSGPSPTTGALVRTTPTPRPEGNKAAKISALATATIEHTQKRLAEATMKMANASQKRARALEEANHYTLFTISLSDLDADAQEFFRLRRAAILNEMRSNNHQALLERIPISNDEGVSADSCPETSETTSAGFHCTDL</sequence>
<protein>
    <recommendedName>
        <fullName evidence="3">No apical meristem-associated C-terminal domain-containing protein</fullName>
    </recommendedName>
</protein>
<evidence type="ECO:0000313" key="5">
    <source>
        <dbReference type="Proteomes" id="UP000460718"/>
    </source>
</evidence>
<accession>A0A6A3KK68</accession>
<evidence type="ECO:0000256" key="1">
    <source>
        <dbReference type="SAM" id="Coils"/>
    </source>
</evidence>
<reference evidence="4 5" key="1">
    <citation type="submission" date="2018-09" db="EMBL/GenBank/DDBJ databases">
        <title>Genomic investigation of the strawberry pathogen Phytophthora fragariae indicates pathogenicity is determined by transcriptional variation in three key races.</title>
        <authorList>
            <person name="Adams T.M."/>
            <person name="Armitage A.D."/>
            <person name="Sobczyk M.K."/>
            <person name="Bates H.J."/>
            <person name="Dunwell J.M."/>
            <person name="Nellist C.F."/>
            <person name="Harrison R.J."/>
        </authorList>
    </citation>
    <scope>NUCLEOTIDE SEQUENCE [LARGE SCALE GENOMIC DNA]</scope>
    <source>
        <strain evidence="4 5">SCRP245</strain>
    </source>
</reference>
<evidence type="ECO:0000256" key="2">
    <source>
        <dbReference type="SAM" id="MobiDB-lite"/>
    </source>
</evidence>
<dbReference type="AlphaFoldDB" id="A0A6A3KK68"/>
<feature type="coiled-coil region" evidence="1">
    <location>
        <begin position="202"/>
        <end position="229"/>
    </location>
</feature>
<evidence type="ECO:0000313" key="4">
    <source>
        <dbReference type="EMBL" id="KAE9007212.1"/>
    </source>
</evidence>
<feature type="region of interest" description="Disordered" evidence="2">
    <location>
        <begin position="153"/>
        <end position="190"/>
    </location>
</feature>
<evidence type="ECO:0000259" key="3">
    <source>
        <dbReference type="Pfam" id="PF14303"/>
    </source>
</evidence>
<feature type="domain" description="No apical meristem-associated C-terminal" evidence="3">
    <location>
        <begin position="130"/>
        <end position="258"/>
    </location>
</feature>
<proteinExistence type="predicted"/>
<dbReference type="Proteomes" id="UP000460718">
    <property type="component" value="Unassembled WGS sequence"/>
</dbReference>
<dbReference type="PANTHER" id="PTHR45125">
    <property type="entry name" value="F21J9.4-RELATED"/>
    <property type="match status" value="1"/>
</dbReference>
<dbReference type="InterPro" id="IPR029466">
    <property type="entry name" value="NAM-associated_C"/>
</dbReference>
<dbReference type="EMBL" id="QXFW01000617">
    <property type="protein sequence ID" value="KAE9007212.1"/>
    <property type="molecule type" value="Genomic_DNA"/>
</dbReference>
<gene>
    <name evidence="4" type="ORF">PF011_g11221</name>
</gene>
<name>A0A6A3KK68_9STRA</name>